<accession>A0AAV6TJV5</accession>
<sequence length="279" mass="32120">MLYPTAQHGRDALQFFHLLLQQSFKCLQEEHPEVNQKFKAGNFVVRQSKRPFTAVSPDMKLEQTIQRSQKSSNGIIGQRRQQMYVTEWELMYHEVLGVSNSYREILGVDSSGYRVRGNPYESSIKSLFHNFINSTCVPREDAVCMLKVEEHGGEAYENEIRLPTMERKIIFPNVKSQTAQATQNKSIATADRSIHIAKARGETMKDILKYDLLPTSMLLNSSGYTSKPIKHVLLSEIEKKLDQEQNCFHLRDDTDTAVVVDLMSQIRQLKTKEMQTFKN</sequence>
<dbReference type="AlphaFoldDB" id="A0AAV6TJV5"/>
<proteinExistence type="predicted"/>
<protein>
    <submittedName>
        <fullName evidence="1">Uncharacterized protein</fullName>
    </submittedName>
</protein>
<comment type="caution">
    <text evidence="1">The sequence shown here is derived from an EMBL/GenBank/DDBJ whole genome shotgun (WGS) entry which is preliminary data.</text>
</comment>
<keyword evidence="2" id="KW-1185">Reference proteome</keyword>
<dbReference type="PANTHER" id="PTHR47018:SF3">
    <property type="entry name" value="MYCBP-ASSOCIATED PROTEIN"/>
    <property type="match status" value="1"/>
</dbReference>
<evidence type="ECO:0000313" key="1">
    <source>
        <dbReference type="EMBL" id="KAG8172089.1"/>
    </source>
</evidence>
<dbReference type="Proteomes" id="UP000827092">
    <property type="component" value="Unassembled WGS sequence"/>
</dbReference>
<reference evidence="1 2" key="1">
    <citation type="journal article" date="2022" name="Nat. Ecol. Evol.">
        <title>A masculinizing supergene underlies an exaggerated male reproductive morph in a spider.</title>
        <authorList>
            <person name="Hendrickx F."/>
            <person name="De Corte Z."/>
            <person name="Sonet G."/>
            <person name="Van Belleghem S.M."/>
            <person name="Kostlbacher S."/>
            <person name="Vangestel C."/>
        </authorList>
    </citation>
    <scope>NUCLEOTIDE SEQUENCE [LARGE SCALE GENOMIC DNA]</scope>
    <source>
        <strain evidence="1">W744_W776</strain>
    </source>
</reference>
<gene>
    <name evidence="1" type="ORF">JTE90_002516</name>
</gene>
<evidence type="ECO:0000313" key="2">
    <source>
        <dbReference type="Proteomes" id="UP000827092"/>
    </source>
</evidence>
<dbReference type="EMBL" id="JAFNEN010003134">
    <property type="protein sequence ID" value="KAG8172089.1"/>
    <property type="molecule type" value="Genomic_DNA"/>
</dbReference>
<name>A0AAV6TJV5_9ARAC</name>
<dbReference type="PANTHER" id="PTHR47018">
    <property type="entry name" value="CXC DOMAIN-CONTAINING PROTEIN-RELATED"/>
    <property type="match status" value="1"/>
</dbReference>
<organism evidence="1 2">
    <name type="scientific">Oedothorax gibbosus</name>
    <dbReference type="NCBI Taxonomy" id="931172"/>
    <lineage>
        <taxon>Eukaryota</taxon>
        <taxon>Metazoa</taxon>
        <taxon>Ecdysozoa</taxon>
        <taxon>Arthropoda</taxon>
        <taxon>Chelicerata</taxon>
        <taxon>Arachnida</taxon>
        <taxon>Araneae</taxon>
        <taxon>Araneomorphae</taxon>
        <taxon>Entelegynae</taxon>
        <taxon>Araneoidea</taxon>
        <taxon>Linyphiidae</taxon>
        <taxon>Erigoninae</taxon>
        <taxon>Oedothorax</taxon>
    </lineage>
</organism>